<organism evidence="2 3">
    <name type="scientific">Dulcicalothrix desertica PCC 7102</name>
    <dbReference type="NCBI Taxonomy" id="232991"/>
    <lineage>
        <taxon>Bacteria</taxon>
        <taxon>Bacillati</taxon>
        <taxon>Cyanobacteriota</taxon>
        <taxon>Cyanophyceae</taxon>
        <taxon>Nostocales</taxon>
        <taxon>Calotrichaceae</taxon>
        <taxon>Dulcicalothrix</taxon>
    </lineage>
</organism>
<dbReference type="Pfam" id="PF21781">
    <property type="entry name" value="DUF6876"/>
    <property type="match status" value="1"/>
</dbReference>
<dbReference type="OrthoDB" id="1255124at2"/>
<evidence type="ECO:0000313" key="3">
    <source>
        <dbReference type="Proteomes" id="UP000271624"/>
    </source>
</evidence>
<dbReference type="Proteomes" id="UP000271624">
    <property type="component" value="Unassembled WGS sequence"/>
</dbReference>
<keyword evidence="3" id="KW-1185">Reference proteome</keyword>
<reference evidence="2" key="2">
    <citation type="journal article" date="2019" name="Genome Biol. Evol.">
        <title>Day and night: Metabolic profiles and evolutionary relationships of six axenic non-marine cyanobacteria.</title>
        <authorList>
            <person name="Will S.E."/>
            <person name="Henke P."/>
            <person name="Boedeker C."/>
            <person name="Huang S."/>
            <person name="Brinkmann H."/>
            <person name="Rohde M."/>
            <person name="Jarek M."/>
            <person name="Friedl T."/>
            <person name="Seufert S."/>
            <person name="Schumacher M."/>
            <person name="Overmann J."/>
            <person name="Neumann-Schaal M."/>
            <person name="Petersen J."/>
        </authorList>
    </citation>
    <scope>NUCLEOTIDE SEQUENCE [LARGE SCALE GENOMIC DNA]</scope>
    <source>
        <strain evidence="2">PCC 7102</strain>
    </source>
</reference>
<comment type="caution">
    <text evidence="2">The sequence shown here is derived from an EMBL/GenBank/DDBJ whole genome shotgun (WGS) entry which is preliminary data.</text>
</comment>
<evidence type="ECO:0000313" key="2">
    <source>
        <dbReference type="EMBL" id="RUS92894.1"/>
    </source>
</evidence>
<dbReference type="RefSeq" id="WP_127087679.1">
    <property type="nucleotide sequence ID" value="NZ_RSCL01000066.1"/>
</dbReference>
<name>A0A433UGG0_9CYAN</name>
<sequence length="120" mass="13924">MTKKADLAQFTGSTALFTHWLKILSYTEGVKFLASQTNSFWLIDAIASHQNRSLLLKHPELKEFQLWQLEVKADKTAKLTCRIDSDCEPVVTQKIEYTNFPLTQIKLYVREKVLMLPSEY</sequence>
<dbReference type="AlphaFoldDB" id="A0A433UGG0"/>
<evidence type="ECO:0000259" key="1">
    <source>
        <dbReference type="Pfam" id="PF21781"/>
    </source>
</evidence>
<reference evidence="2" key="1">
    <citation type="submission" date="2018-12" db="EMBL/GenBank/DDBJ databases">
        <authorList>
            <person name="Will S."/>
            <person name="Neumann-Schaal M."/>
            <person name="Henke P."/>
        </authorList>
    </citation>
    <scope>NUCLEOTIDE SEQUENCE</scope>
    <source>
        <strain evidence="2">PCC 7102</strain>
    </source>
</reference>
<proteinExistence type="predicted"/>
<dbReference type="InterPro" id="IPR049241">
    <property type="entry name" value="DUF6876"/>
</dbReference>
<protein>
    <recommendedName>
        <fullName evidence="1">DUF6876 domain-containing protein</fullName>
    </recommendedName>
</protein>
<gene>
    <name evidence="2" type="ORF">DSM106972_097890</name>
</gene>
<dbReference type="EMBL" id="RSCL01000066">
    <property type="protein sequence ID" value="RUS92894.1"/>
    <property type="molecule type" value="Genomic_DNA"/>
</dbReference>
<accession>A0A433UGG0</accession>
<feature type="domain" description="DUF6876" evidence="1">
    <location>
        <begin position="3"/>
        <end position="120"/>
    </location>
</feature>